<dbReference type="SUPFAM" id="SSF52833">
    <property type="entry name" value="Thioredoxin-like"/>
    <property type="match status" value="1"/>
</dbReference>
<organism evidence="2 3">
    <name type="scientific">Friedmanniomyces endolithicus</name>
    <dbReference type="NCBI Taxonomy" id="329885"/>
    <lineage>
        <taxon>Eukaryota</taxon>
        <taxon>Fungi</taxon>
        <taxon>Dikarya</taxon>
        <taxon>Ascomycota</taxon>
        <taxon>Pezizomycotina</taxon>
        <taxon>Dothideomycetes</taxon>
        <taxon>Dothideomycetidae</taxon>
        <taxon>Mycosphaerellales</taxon>
        <taxon>Teratosphaeriaceae</taxon>
        <taxon>Friedmanniomyces</taxon>
    </lineage>
</organism>
<feature type="region of interest" description="Disordered" evidence="1">
    <location>
        <begin position="1"/>
        <end position="32"/>
    </location>
</feature>
<proteinExistence type="predicted"/>
<feature type="compositionally biased region" description="Polar residues" evidence="1">
    <location>
        <begin position="22"/>
        <end position="32"/>
    </location>
</feature>
<feature type="region of interest" description="Disordered" evidence="1">
    <location>
        <begin position="294"/>
        <end position="322"/>
    </location>
</feature>
<dbReference type="PANTHER" id="PTHR28630:SF3">
    <property type="entry name" value="PEROXIREDOXIN-LIKE 2C"/>
    <property type="match status" value="1"/>
</dbReference>
<feature type="compositionally biased region" description="Acidic residues" evidence="1">
    <location>
        <begin position="297"/>
        <end position="309"/>
    </location>
</feature>
<feature type="region of interest" description="Disordered" evidence="1">
    <location>
        <begin position="444"/>
        <end position="483"/>
    </location>
</feature>
<gene>
    <name evidence="2" type="ORF">B0A54_15286</name>
</gene>
<dbReference type="Proteomes" id="UP000310066">
    <property type="component" value="Unassembled WGS sequence"/>
</dbReference>
<evidence type="ECO:0000256" key="1">
    <source>
        <dbReference type="SAM" id="MobiDB-lite"/>
    </source>
</evidence>
<comment type="caution">
    <text evidence="2">The sequence shown here is derived from an EMBL/GenBank/DDBJ whole genome shotgun (WGS) entry which is preliminary data.</text>
</comment>
<evidence type="ECO:0000313" key="2">
    <source>
        <dbReference type="EMBL" id="TKA31231.1"/>
    </source>
</evidence>
<dbReference type="PANTHER" id="PTHR28630">
    <property type="match status" value="1"/>
</dbReference>
<name>A0A4U0U7K2_9PEZI</name>
<feature type="compositionally biased region" description="Low complexity" evidence="1">
    <location>
        <begin position="1"/>
        <end position="18"/>
    </location>
</feature>
<dbReference type="AlphaFoldDB" id="A0A4U0U7K2"/>
<dbReference type="EMBL" id="NAJP01000097">
    <property type="protein sequence ID" value="TKA31231.1"/>
    <property type="molecule type" value="Genomic_DNA"/>
</dbReference>
<dbReference type="InterPro" id="IPR036249">
    <property type="entry name" value="Thioredoxin-like_sf"/>
</dbReference>
<dbReference type="STRING" id="329885.A0A4U0U7K2"/>
<dbReference type="OrthoDB" id="40334at2759"/>
<protein>
    <submittedName>
        <fullName evidence="2">Uncharacterized protein</fullName>
    </submittedName>
</protein>
<dbReference type="InterPro" id="IPR032801">
    <property type="entry name" value="PXL2A/B/C"/>
</dbReference>
<dbReference type="Gene3D" id="3.40.30.10">
    <property type="entry name" value="Glutaredoxin"/>
    <property type="match status" value="1"/>
</dbReference>
<accession>A0A4U0U7K2</accession>
<evidence type="ECO:0000313" key="3">
    <source>
        <dbReference type="Proteomes" id="UP000310066"/>
    </source>
</evidence>
<dbReference type="Pfam" id="PF13911">
    <property type="entry name" value="AhpC-TSA_2"/>
    <property type="match status" value="1"/>
</dbReference>
<reference evidence="2 3" key="1">
    <citation type="submission" date="2017-03" db="EMBL/GenBank/DDBJ databases">
        <title>Genomes of endolithic fungi from Antarctica.</title>
        <authorList>
            <person name="Coleine C."/>
            <person name="Masonjones S."/>
            <person name="Stajich J.E."/>
        </authorList>
    </citation>
    <scope>NUCLEOTIDE SEQUENCE [LARGE SCALE GENOMIC DNA]</scope>
    <source>
        <strain evidence="2 3">CCFEE 5311</strain>
    </source>
</reference>
<sequence length="509" mass="56557">MTSGNSNSNNENMNPNIGGESGNSNDYSLPSPDTLSQAGELHVLDEHGDKVTFKSLYAPTDGVKRHLIIFIRHFSCGSCESYVRTLASHKQLNATPDLHTILIGCGQPSVVPSYRDRTHTRFPIYCDPDRALYAQLNMTCNLDGGAQKPKYITDSTLSTTLNSFPNVLKSGFNITSRGFNSGNFSQNGGEWLFVDGELKWCHIMQHTRDHAEVEELENILGFSHEASPAYDDTDAVSQEAIRYNYAQSRVAAENAGRRAISGGDPIVNALQGAYSRSGATLPRRRRGAAKYLRLPDPEEEEEEAVEELDTSGQPESMPETDGWQRARAHYTSKLPFSKTWRAERREKKARVMAIIRDSQHGDVELTDSGIREWGRRAGRLDAERPPEPPPPYDTLIGVDRGDEGSLGQEDVRRVLGVVEEERGEVGEVEREEREEDEVMLLEGVPFSESGERVGGAGKRQRRDSEGHVSGWSAGGERPLDDGVHRVVAQELAGRRRAVRRDEGRGRHSF</sequence>